<dbReference type="Proteomes" id="UP000683360">
    <property type="component" value="Unassembled WGS sequence"/>
</dbReference>
<sequence>MSIGKTTQREQCSGIMCNNCVGRIQFFFKNNTNELVWVNWLGYLEEDGESKSYFVTPSDHLPNPIIYIIPEDQELKPLLDNEQDLLEDDPAEQEPVSITGIGKILKYKMCDDNIQIRADGQELQQFHHLVIRPVTPIFNPLGQYCQVRRCCSLSKYSTLRELHTHWQYLHQPNRQIYKCGKCRKMFGIKSRCFRHISFKHYVREDNIHKFLNTIVTPNVDYIETRGAMLPRLGTAEENSEFINRGKSEASRKREEEARASLVHRLTERLEAAEIMERDFS</sequence>
<protein>
    <recommendedName>
        <fullName evidence="2">C2H2-type domain-containing protein</fullName>
    </recommendedName>
</protein>
<evidence type="ECO:0000259" key="2">
    <source>
        <dbReference type="PROSITE" id="PS50157"/>
    </source>
</evidence>
<accession>A0A8S3TXD9</accession>
<keyword evidence="1" id="KW-0863">Zinc-finger</keyword>
<gene>
    <name evidence="3" type="ORF">MEDL_47141</name>
</gene>
<dbReference type="AlphaFoldDB" id="A0A8S3TXD9"/>
<proteinExistence type="predicted"/>
<dbReference type="GO" id="GO:0008270">
    <property type="term" value="F:zinc ion binding"/>
    <property type="evidence" value="ECO:0007669"/>
    <property type="project" value="UniProtKB-KW"/>
</dbReference>
<dbReference type="InterPro" id="IPR013087">
    <property type="entry name" value="Znf_C2H2_type"/>
</dbReference>
<name>A0A8S3TXD9_MYTED</name>
<keyword evidence="4" id="KW-1185">Reference proteome</keyword>
<evidence type="ECO:0000313" key="3">
    <source>
        <dbReference type="EMBL" id="CAG2234522.1"/>
    </source>
</evidence>
<dbReference type="EMBL" id="CAJPWZ010002248">
    <property type="protein sequence ID" value="CAG2234522.1"/>
    <property type="molecule type" value="Genomic_DNA"/>
</dbReference>
<feature type="domain" description="C2H2-type" evidence="2">
    <location>
        <begin position="177"/>
        <end position="205"/>
    </location>
</feature>
<comment type="caution">
    <text evidence="3">The sequence shown here is derived from an EMBL/GenBank/DDBJ whole genome shotgun (WGS) entry which is preliminary data.</text>
</comment>
<keyword evidence="1" id="KW-0862">Zinc</keyword>
<keyword evidence="1" id="KW-0479">Metal-binding</keyword>
<organism evidence="3 4">
    <name type="scientific">Mytilus edulis</name>
    <name type="common">Blue mussel</name>
    <dbReference type="NCBI Taxonomy" id="6550"/>
    <lineage>
        <taxon>Eukaryota</taxon>
        <taxon>Metazoa</taxon>
        <taxon>Spiralia</taxon>
        <taxon>Lophotrochozoa</taxon>
        <taxon>Mollusca</taxon>
        <taxon>Bivalvia</taxon>
        <taxon>Autobranchia</taxon>
        <taxon>Pteriomorphia</taxon>
        <taxon>Mytilida</taxon>
        <taxon>Mytiloidea</taxon>
        <taxon>Mytilidae</taxon>
        <taxon>Mytilinae</taxon>
        <taxon>Mytilus</taxon>
    </lineage>
</organism>
<dbReference type="PROSITE" id="PS50157">
    <property type="entry name" value="ZINC_FINGER_C2H2_2"/>
    <property type="match status" value="1"/>
</dbReference>
<evidence type="ECO:0000256" key="1">
    <source>
        <dbReference type="PROSITE-ProRule" id="PRU00042"/>
    </source>
</evidence>
<evidence type="ECO:0000313" key="4">
    <source>
        <dbReference type="Proteomes" id="UP000683360"/>
    </source>
</evidence>
<reference evidence="3" key="1">
    <citation type="submission" date="2021-03" db="EMBL/GenBank/DDBJ databases">
        <authorList>
            <person name="Bekaert M."/>
        </authorList>
    </citation>
    <scope>NUCLEOTIDE SEQUENCE</scope>
</reference>
<dbReference type="PROSITE" id="PS00028">
    <property type="entry name" value="ZINC_FINGER_C2H2_1"/>
    <property type="match status" value="1"/>
</dbReference>